<evidence type="ECO:0000256" key="6">
    <source>
        <dbReference type="SAM" id="Phobius"/>
    </source>
</evidence>
<evidence type="ECO:0008006" key="9">
    <source>
        <dbReference type="Google" id="ProtNLM"/>
    </source>
</evidence>
<dbReference type="GO" id="GO:0015920">
    <property type="term" value="P:lipopolysaccharide transport"/>
    <property type="evidence" value="ECO:0007669"/>
    <property type="project" value="TreeGrafter"/>
</dbReference>
<evidence type="ECO:0000313" key="7">
    <source>
        <dbReference type="EMBL" id="AWI33436.1"/>
    </source>
</evidence>
<proteinExistence type="predicted"/>
<feature type="transmembrane region" description="Helical" evidence="6">
    <location>
        <begin position="293"/>
        <end position="312"/>
    </location>
</feature>
<evidence type="ECO:0000256" key="1">
    <source>
        <dbReference type="ARBA" id="ARBA00004651"/>
    </source>
</evidence>
<feature type="transmembrane region" description="Helical" evidence="6">
    <location>
        <begin position="12"/>
        <end position="32"/>
    </location>
</feature>
<dbReference type="Proteomes" id="UP000244890">
    <property type="component" value="Chromosome"/>
</dbReference>
<dbReference type="KEGG" id="had:CDV25_00690"/>
<dbReference type="OrthoDB" id="5372422at2"/>
<gene>
    <name evidence="7" type="ORF">CDV25_00690</name>
</gene>
<comment type="subcellular location">
    <subcellularLocation>
        <location evidence="1">Cell membrane</location>
        <topology evidence="1">Multi-pass membrane protein</topology>
    </subcellularLocation>
</comment>
<dbReference type="PANTHER" id="PTHR33529:SF7">
    <property type="entry name" value="LIPOPOLYSACCHARIDE EXPORT SYSTEM PERMEASE PROTEIN LPTF"/>
    <property type="match status" value="1"/>
</dbReference>
<dbReference type="RefSeq" id="WP_108910340.1">
    <property type="nucleotide sequence ID" value="NZ_CP021886.1"/>
</dbReference>
<accession>A0A2U8FBC0</accession>
<evidence type="ECO:0000256" key="5">
    <source>
        <dbReference type="ARBA" id="ARBA00023136"/>
    </source>
</evidence>
<dbReference type="GO" id="GO:0043190">
    <property type="term" value="C:ATP-binding cassette (ABC) transporter complex"/>
    <property type="evidence" value="ECO:0007669"/>
    <property type="project" value="TreeGrafter"/>
</dbReference>
<dbReference type="InterPro" id="IPR005495">
    <property type="entry name" value="LptG/LptF_permease"/>
</dbReference>
<name>A0A2U8FBC0_9HELI</name>
<dbReference type="Pfam" id="PF03739">
    <property type="entry name" value="LptF_LptG"/>
    <property type="match status" value="1"/>
</dbReference>
<evidence type="ECO:0000256" key="4">
    <source>
        <dbReference type="ARBA" id="ARBA00022989"/>
    </source>
</evidence>
<evidence type="ECO:0000256" key="2">
    <source>
        <dbReference type="ARBA" id="ARBA00022475"/>
    </source>
</evidence>
<keyword evidence="3 6" id="KW-0812">Transmembrane</keyword>
<reference evidence="7 8" key="1">
    <citation type="submission" date="2017-06" db="EMBL/GenBank/DDBJ databases">
        <title>Complete genome of Helicobacter apodemus.</title>
        <authorList>
            <person name="Cho S."/>
        </authorList>
    </citation>
    <scope>NUCLEOTIDE SEQUENCE [LARGE SCALE GENOMIC DNA]</scope>
    <source>
        <strain evidence="8">SNUVETPUB-15-01</strain>
    </source>
</reference>
<feature type="transmembrane region" description="Helical" evidence="6">
    <location>
        <begin position="53"/>
        <end position="81"/>
    </location>
</feature>
<evidence type="ECO:0000256" key="3">
    <source>
        <dbReference type="ARBA" id="ARBA00022692"/>
    </source>
</evidence>
<feature type="transmembrane region" description="Helical" evidence="6">
    <location>
        <begin position="262"/>
        <end position="281"/>
    </location>
</feature>
<dbReference type="AlphaFoldDB" id="A0A2U8FBC0"/>
<keyword evidence="4 6" id="KW-1133">Transmembrane helix</keyword>
<dbReference type="EMBL" id="CP021886">
    <property type="protein sequence ID" value="AWI33436.1"/>
    <property type="molecule type" value="Genomic_DNA"/>
</dbReference>
<dbReference type="PANTHER" id="PTHR33529">
    <property type="entry name" value="SLR0882 PROTEIN-RELATED"/>
    <property type="match status" value="1"/>
</dbReference>
<keyword evidence="2" id="KW-1003">Cell membrane</keyword>
<keyword evidence="5 6" id="KW-0472">Membrane</keyword>
<protein>
    <recommendedName>
        <fullName evidence="9">LptF/LptG family permease</fullName>
    </recommendedName>
</protein>
<feature type="transmembrane region" description="Helical" evidence="6">
    <location>
        <begin position="318"/>
        <end position="336"/>
    </location>
</feature>
<feature type="transmembrane region" description="Helical" evidence="6">
    <location>
        <begin position="101"/>
        <end position="128"/>
    </location>
</feature>
<sequence>MRVKNFLFQSFAQFFFPIFLVLFFIASVIVFIRIAEVTFIVKIGFFELFSLYFYTLPIMMFFVIPLSFFVACVLCLSRLSFDYELPVLFALGMNPKEIVKIFLPIAFLATFSLSILSLVLIPLSDLFYKRFLEERKNDININLQAGEFGQKLGNWLVYIEKNRQDENVYENIVLLSLEKERGLIFAKEAKIMNYLGVMEAILSNGQVYRLEKASEMIERIEFQKLILRNSVGYISDLNLGVVEYWRQAFYPNDRQKRVLRNLAMYILISLFPLMSLFYFPLLGIKNPRYQKNWTILQIMVVVAIFYGLVYLVANTFPLLGIAVIPVVWFILGYWGYRKWISRYY</sequence>
<evidence type="ECO:0000313" key="8">
    <source>
        <dbReference type="Proteomes" id="UP000244890"/>
    </source>
</evidence>
<organism evidence="7 8">
    <name type="scientific">Helicobacter apodemus</name>
    <dbReference type="NCBI Taxonomy" id="135569"/>
    <lineage>
        <taxon>Bacteria</taxon>
        <taxon>Pseudomonadati</taxon>
        <taxon>Campylobacterota</taxon>
        <taxon>Epsilonproteobacteria</taxon>
        <taxon>Campylobacterales</taxon>
        <taxon>Helicobacteraceae</taxon>
        <taxon>Helicobacter</taxon>
    </lineage>
</organism>